<reference evidence="1 2" key="1">
    <citation type="journal article" date="2022" name="Plant J.">
        <title>Chromosome-level genome of Camellia lanceoleosa provides a valuable resource for understanding genome evolution and self-incompatibility.</title>
        <authorList>
            <person name="Gong W."/>
            <person name="Xiao S."/>
            <person name="Wang L."/>
            <person name="Liao Z."/>
            <person name="Chang Y."/>
            <person name="Mo W."/>
            <person name="Hu G."/>
            <person name="Li W."/>
            <person name="Zhao G."/>
            <person name="Zhu H."/>
            <person name="Hu X."/>
            <person name="Ji K."/>
            <person name="Xiang X."/>
            <person name="Song Q."/>
            <person name="Yuan D."/>
            <person name="Jin S."/>
            <person name="Zhang L."/>
        </authorList>
    </citation>
    <scope>NUCLEOTIDE SEQUENCE [LARGE SCALE GENOMIC DNA]</scope>
    <source>
        <strain evidence="1">SQ_2022a</strain>
    </source>
</reference>
<dbReference type="EMBL" id="CM045761">
    <property type="protein sequence ID" value="KAI8015039.1"/>
    <property type="molecule type" value="Genomic_DNA"/>
</dbReference>
<accession>A0ACC0HQP3</accession>
<dbReference type="Proteomes" id="UP001060215">
    <property type="component" value="Chromosome 4"/>
</dbReference>
<sequence length="262" mass="29065">MTVGANARGSGAAKRPGYIGAVYGEGSHDPFWCQQLVNPSREREASQEATESWSEEVKENERELKGTERRKRWWKWRSSAIAEEQRKGSWLTGAADYTPQCESQPLFGMGNNSIKSGANVYTSQGESQPHFVMGSNSIKLGATIYTSQGESQPRFVMGSNSMQLGAAVYTSQGQSQSRFIMGNNFDQDYGVSVYISQSQSRFVMGSNYNKDHRHGVYISQSQPRPQVLMGATSGPPFTYGTYDGNNMPQSMPSVYPTHRSFQ</sequence>
<protein>
    <submittedName>
        <fullName evidence="1">Uncharacterized protein</fullName>
    </submittedName>
</protein>
<proteinExistence type="predicted"/>
<keyword evidence="2" id="KW-1185">Reference proteome</keyword>
<organism evidence="1 2">
    <name type="scientific">Camellia lanceoleosa</name>
    <dbReference type="NCBI Taxonomy" id="1840588"/>
    <lineage>
        <taxon>Eukaryota</taxon>
        <taxon>Viridiplantae</taxon>
        <taxon>Streptophyta</taxon>
        <taxon>Embryophyta</taxon>
        <taxon>Tracheophyta</taxon>
        <taxon>Spermatophyta</taxon>
        <taxon>Magnoliopsida</taxon>
        <taxon>eudicotyledons</taxon>
        <taxon>Gunneridae</taxon>
        <taxon>Pentapetalae</taxon>
        <taxon>asterids</taxon>
        <taxon>Ericales</taxon>
        <taxon>Theaceae</taxon>
        <taxon>Camellia</taxon>
    </lineage>
</organism>
<evidence type="ECO:0000313" key="1">
    <source>
        <dbReference type="EMBL" id="KAI8015039.1"/>
    </source>
</evidence>
<gene>
    <name evidence="1" type="ORF">LOK49_LG05G01311</name>
</gene>
<comment type="caution">
    <text evidence="1">The sequence shown here is derived from an EMBL/GenBank/DDBJ whole genome shotgun (WGS) entry which is preliminary data.</text>
</comment>
<evidence type="ECO:0000313" key="2">
    <source>
        <dbReference type="Proteomes" id="UP001060215"/>
    </source>
</evidence>
<name>A0ACC0HQP3_9ERIC</name>